<name>A0A6C0KN70_9ZZZZ</name>
<organism evidence="1">
    <name type="scientific">viral metagenome</name>
    <dbReference type="NCBI Taxonomy" id="1070528"/>
    <lineage>
        <taxon>unclassified sequences</taxon>
        <taxon>metagenomes</taxon>
        <taxon>organismal metagenomes</taxon>
    </lineage>
</organism>
<evidence type="ECO:0000313" key="1">
    <source>
        <dbReference type="EMBL" id="QHU18723.1"/>
    </source>
</evidence>
<dbReference type="AlphaFoldDB" id="A0A6C0KN70"/>
<accession>A0A6C0KN70</accession>
<dbReference type="EMBL" id="MN740937">
    <property type="protein sequence ID" value="QHU18723.1"/>
    <property type="molecule type" value="Genomic_DNA"/>
</dbReference>
<reference evidence="1" key="1">
    <citation type="journal article" date="2020" name="Nature">
        <title>Giant virus diversity and host interactions through global metagenomics.</title>
        <authorList>
            <person name="Schulz F."/>
            <person name="Roux S."/>
            <person name="Paez-Espino D."/>
            <person name="Jungbluth S."/>
            <person name="Walsh D.A."/>
            <person name="Denef V.J."/>
            <person name="McMahon K.D."/>
            <person name="Konstantinidis K.T."/>
            <person name="Eloe-Fadrosh E.A."/>
            <person name="Kyrpides N.C."/>
            <person name="Woyke T."/>
        </authorList>
    </citation>
    <scope>NUCLEOTIDE SEQUENCE</scope>
    <source>
        <strain evidence="1">GVMAG-S-3300013006-158</strain>
    </source>
</reference>
<proteinExistence type="predicted"/>
<sequence>MSKVLKTKAERVKEGVSLLQQLREAGVKEYYDGFQELQNTVKEWVNSGEPWQGVVPFPEYGRVAEVELPKWNNRAAGIHFKVKKRM</sequence>
<protein>
    <submittedName>
        <fullName evidence="1">Uncharacterized protein</fullName>
    </submittedName>
</protein>